<accession>A0A9P4WI75</accession>
<dbReference type="AlphaFoldDB" id="A0A9P4WI75"/>
<proteinExistence type="predicted"/>
<dbReference type="EMBL" id="SWKV01000090">
    <property type="protein sequence ID" value="KAF3032923.1"/>
    <property type="molecule type" value="Genomic_DNA"/>
</dbReference>
<dbReference type="Proteomes" id="UP000758155">
    <property type="component" value="Unassembled WGS sequence"/>
</dbReference>
<sequence length="126" mass="12662">MRLHITITLLFVALLNFAHALPAGSGDLTVQPFADTVALIDPTAPITTLTTNATTALFSGILTHDPVAFAISTSASSSTSLPAAAPVAGAHRSLLVHSKITATMTSGGNGTAARAGTQKVVTLRGA</sequence>
<keyword evidence="1" id="KW-0732">Signal</keyword>
<keyword evidence="3" id="KW-1185">Reference proteome</keyword>
<evidence type="ECO:0000256" key="1">
    <source>
        <dbReference type="SAM" id="SignalP"/>
    </source>
</evidence>
<dbReference type="OrthoDB" id="3787036at2759"/>
<organism evidence="2 3">
    <name type="scientific">Didymella heteroderae</name>
    <dbReference type="NCBI Taxonomy" id="1769908"/>
    <lineage>
        <taxon>Eukaryota</taxon>
        <taxon>Fungi</taxon>
        <taxon>Dikarya</taxon>
        <taxon>Ascomycota</taxon>
        <taxon>Pezizomycotina</taxon>
        <taxon>Dothideomycetes</taxon>
        <taxon>Pleosporomycetidae</taxon>
        <taxon>Pleosporales</taxon>
        <taxon>Pleosporineae</taxon>
        <taxon>Didymellaceae</taxon>
        <taxon>Didymella</taxon>
    </lineage>
</organism>
<evidence type="ECO:0000313" key="3">
    <source>
        <dbReference type="Proteomes" id="UP000758155"/>
    </source>
</evidence>
<evidence type="ECO:0000313" key="2">
    <source>
        <dbReference type="EMBL" id="KAF3032923.1"/>
    </source>
</evidence>
<comment type="caution">
    <text evidence="2">The sequence shown here is derived from an EMBL/GenBank/DDBJ whole genome shotgun (WGS) entry which is preliminary data.</text>
</comment>
<feature type="chain" id="PRO_5040266974" evidence="1">
    <location>
        <begin position="21"/>
        <end position="126"/>
    </location>
</feature>
<protein>
    <submittedName>
        <fullName evidence="2">Uncharacterized protein</fullName>
    </submittedName>
</protein>
<name>A0A9P4WI75_9PLEO</name>
<reference evidence="2" key="1">
    <citation type="submission" date="2019-04" db="EMBL/GenBank/DDBJ databases">
        <title>Sequencing of skin fungus with MAO and IRED activity.</title>
        <authorList>
            <person name="Marsaioli A.J."/>
            <person name="Bonatto J.M.C."/>
            <person name="Reis Junior O."/>
        </authorList>
    </citation>
    <scope>NUCLEOTIDE SEQUENCE</scope>
    <source>
        <strain evidence="2">28M1</strain>
    </source>
</reference>
<feature type="signal peptide" evidence="1">
    <location>
        <begin position="1"/>
        <end position="20"/>
    </location>
</feature>
<gene>
    <name evidence="2" type="ORF">E8E12_004101</name>
</gene>